<comment type="catalytic activity">
    <reaction evidence="8">
        <text>Endonucleolytic cleavage of RNA, removing extra 3' nucleotides from tRNA precursor, generating 3' termini of tRNAs. A 3'-hydroxy group is left at the tRNA terminus and a 5'-phosphoryl group is left at the trailer molecule.</text>
        <dbReference type="EC" id="3.1.26.11"/>
    </reaction>
</comment>
<keyword evidence="4 8" id="KW-0479">Metal-binding</keyword>
<keyword evidence="7 8" id="KW-0862">Zinc</keyword>
<evidence type="ECO:0000256" key="3">
    <source>
        <dbReference type="ARBA" id="ARBA00022722"/>
    </source>
</evidence>
<protein>
    <recommendedName>
        <fullName evidence="8">Ribonuclease Z</fullName>
        <shortName evidence="8">RNase Z</shortName>
        <ecNumber evidence="8">3.1.26.11</ecNumber>
    </recommendedName>
    <alternativeName>
        <fullName evidence="8">tRNA 3 endonuclease</fullName>
    </alternativeName>
    <alternativeName>
        <fullName evidence="8">tRNase Z</fullName>
    </alternativeName>
</protein>
<evidence type="ECO:0000256" key="1">
    <source>
        <dbReference type="ARBA" id="ARBA00011738"/>
    </source>
</evidence>
<keyword evidence="2 8" id="KW-0819">tRNA processing</keyword>
<dbReference type="PANTHER" id="PTHR46018:SF2">
    <property type="entry name" value="ZINC PHOSPHODIESTERASE ELAC PROTEIN 1"/>
    <property type="match status" value="1"/>
</dbReference>
<dbReference type="InterPro" id="IPR013471">
    <property type="entry name" value="RNase_Z/BN"/>
</dbReference>
<reference evidence="9 10" key="1">
    <citation type="submission" date="2017-10" db="EMBL/GenBank/DDBJ databases">
        <title>Paenichitinophaga pekingensis gen. nov., sp. nov., isolated from activated sludge.</title>
        <authorList>
            <person name="Jin D."/>
            <person name="Kong X."/>
            <person name="Deng Y."/>
            <person name="Bai Z."/>
        </authorList>
    </citation>
    <scope>NUCLEOTIDE SEQUENCE [LARGE SCALE GENOMIC DNA]</scope>
    <source>
        <strain evidence="9 10">13</strain>
    </source>
</reference>
<dbReference type="EC" id="3.1.26.11" evidence="8"/>
<dbReference type="NCBIfam" id="NF000801">
    <property type="entry name" value="PRK00055.1-3"/>
    <property type="match status" value="1"/>
</dbReference>
<dbReference type="Gene3D" id="3.60.15.10">
    <property type="entry name" value="Ribonuclease Z/Hydroxyacylglutathione hydrolase-like"/>
    <property type="match status" value="1"/>
</dbReference>
<evidence type="ECO:0000313" key="9">
    <source>
        <dbReference type="EMBL" id="ATL49648.1"/>
    </source>
</evidence>
<keyword evidence="10" id="KW-1185">Reference proteome</keyword>
<proteinExistence type="inferred from homology"/>
<dbReference type="OrthoDB" id="9800940at2"/>
<comment type="similarity">
    <text evidence="8">Belongs to the RNase Z family.</text>
</comment>
<keyword evidence="6 8" id="KW-0378">Hydrolase</keyword>
<name>A0A291R0C8_9BACT</name>
<evidence type="ECO:0000256" key="7">
    <source>
        <dbReference type="ARBA" id="ARBA00022833"/>
    </source>
</evidence>
<dbReference type="SUPFAM" id="SSF56281">
    <property type="entry name" value="Metallo-hydrolase/oxidoreductase"/>
    <property type="match status" value="1"/>
</dbReference>
<feature type="binding site" evidence="8">
    <location>
        <position position="211"/>
    </location>
    <ligand>
        <name>Zn(2+)</name>
        <dbReference type="ChEBI" id="CHEBI:29105"/>
        <label>1</label>
        <note>catalytic</note>
    </ligand>
</feature>
<dbReference type="HAMAP" id="MF_01818">
    <property type="entry name" value="RNase_Z_BN"/>
    <property type="match status" value="1"/>
</dbReference>
<sequence length="302" mass="33953">MFAVTILGNNSAIPTLERHPTAQVVTVDNQLLLIDCGEGSQMQMQRYHIKRGKLNHIFISHLHGDHYFGLIGLINSLSLLGRSEDLTVYGPPELQEIIDIQLKVADTRLLFKLIFVPLVPGNGGIIMKDKEVEVSYFPVQHRIPCYGFRVKRERTKRKLIPEQAKAYEIPAAFYSRLQAGEDYQRKDGVLVKNDWVTLPPPPAQAYVYCADTKYDPGIIPYLAGANLVYHESTYLHDLEQRAADRFHSTAFQAASLAKDAGVGRLLLGHFSSKYTELGGFLEEARPVFEESYLATEGTTFLV</sequence>
<dbReference type="KEGG" id="cbae:COR50_22100"/>
<feature type="binding site" evidence="8">
    <location>
        <position position="211"/>
    </location>
    <ligand>
        <name>Zn(2+)</name>
        <dbReference type="ChEBI" id="CHEBI:29105"/>
        <label>2</label>
        <note>catalytic</note>
    </ligand>
</feature>
<gene>
    <name evidence="8" type="primary">rnz</name>
    <name evidence="9" type="ORF">COR50_22100</name>
</gene>
<dbReference type="RefSeq" id="WP_098196015.1">
    <property type="nucleotide sequence ID" value="NZ_CP023777.1"/>
</dbReference>
<evidence type="ECO:0000256" key="5">
    <source>
        <dbReference type="ARBA" id="ARBA00022759"/>
    </source>
</evidence>
<comment type="cofactor">
    <cofactor evidence="8">
        <name>Zn(2+)</name>
        <dbReference type="ChEBI" id="CHEBI:29105"/>
    </cofactor>
    <text evidence="8">Binds 2 Zn(2+) ions.</text>
</comment>
<accession>A0A291R0C8</accession>
<comment type="subunit">
    <text evidence="1 8">Homodimer.</text>
</comment>
<evidence type="ECO:0000256" key="6">
    <source>
        <dbReference type="ARBA" id="ARBA00022801"/>
    </source>
</evidence>
<evidence type="ECO:0000256" key="2">
    <source>
        <dbReference type="ARBA" id="ARBA00022694"/>
    </source>
</evidence>
<comment type="function">
    <text evidence="8">Zinc phosphodiesterase, which displays some tRNA 3'-processing endonuclease activity. Probably involved in tRNA maturation, by removing a 3'-trailer from precursor tRNA.</text>
</comment>
<dbReference type="CDD" id="cd07717">
    <property type="entry name" value="RNaseZ_ZiPD-like_MBL-fold"/>
    <property type="match status" value="1"/>
</dbReference>
<evidence type="ECO:0000256" key="4">
    <source>
        <dbReference type="ARBA" id="ARBA00022723"/>
    </source>
</evidence>
<feature type="binding site" evidence="8">
    <location>
        <position position="66"/>
    </location>
    <ligand>
        <name>Zn(2+)</name>
        <dbReference type="ChEBI" id="CHEBI:29105"/>
        <label>2</label>
        <note>catalytic</note>
    </ligand>
</feature>
<feature type="binding site" evidence="8">
    <location>
        <position position="269"/>
    </location>
    <ligand>
        <name>Zn(2+)</name>
        <dbReference type="ChEBI" id="CHEBI:29105"/>
        <label>2</label>
        <note>catalytic</note>
    </ligand>
</feature>
<dbReference type="Proteomes" id="UP000220133">
    <property type="component" value="Chromosome"/>
</dbReference>
<organism evidence="9 10">
    <name type="scientific">Chitinophaga caeni</name>
    <dbReference type="NCBI Taxonomy" id="2029983"/>
    <lineage>
        <taxon>Bacteria</taxon>
        <taxon>Pseudomonadati</taxon>
        <taxon>Bacteroidota</taxon>
        <taxon>Chitinophagia</taxon>
        <taxon>Chitinophagales</taxon>
        <taxon>Chitinophagaceae</taxon>
        <taxon>Chitinophaga</taxon>
    </lineage>
</organism>
<keyword evidence="3 8" id="KW-0540">Nuclease</keyword>
<evidence type="ECO:0000256" key="8">
    <source>
        <dbReference type="HAMAP-Rule" id="MF_01818"/>
    </source>
</evidence>
<feature type="binding site" evidence="8">
    <location>
        <position position="61"/>
    </location>
    <ligand>
        <name>Zn(2+)</name>
        <dbReference type="ChEBI" id="CHEBI:29105"/>
        <label>1</label>
        <note>catalytic</note>
    </ligand>
</feature>
<dbReference type="GO" id="GO:0042781">
    <property type="term" value="F:3'-tRNA processing endoribonuclease activity"/>
    <property type="evidence" value="ECO:0007669"/>
    <property type="project" value="UniProtKB-UniRule"/>
</dbReference>
<keyword evidence="5 8" id="KW-0255">Endonuclease</keyword>
<feature type="active site" description="Proton acceptor" evidence="8">
    <location>
        <position position="65"/>
    </location>
</feature>
<feature type="binding site" evidence="8">
    <location>
        <position position="63"/>
    </location>
    <ligand>
        <name>Zn(2+)</name>
        <dbReference type="ChEBI" id="CHEBI:29105"/>
        <label>1</label>
        <note>catalytic</note>
    </ligand>
</feature>
<feature type="binding site" evidence="8">
    <location>
        <position position="65"/>
    </location>
    <ligand>
        <name>Zn(2+)</name>
        <dbReference type="ChEBI" id="CHEBI:29105"/>
        <label>2</label>
        <note>catalytic</note>
    </ligand>
</feature>
<evidence type="ECO:0000313" key="10">
    <source>
        <dbReference type="Proteomes" id="UP000220133"/>
    </source>
</evidence>
<dbReference type="EMBL" id="CP023777">
    <property type="protein sequence ID" value="ATL49648.1"/>
    <property type="molecule type" value="Genomic_DNA"/>
</dbReference>
<dbReference type="GO" id="GO:0008270">
    <property type="term" value="F:zinc ion binding"/>
    <property type="evidence" value="ECO:0007669"/>
    <property type="project" value="UniProtKB-UniRule"/>
</dbReference>
<dbReference type="Pfam" id="PF23023">
    <property type="entry name" value="Anti-Pycsar_Apyc1"/>
    <property type="match status" value="1"/>
</dbReference>
<feature type="binding site" evidence="8">
    <location>
        <position position="141"/>
    </location>
    <ligand>
        <name>Zn(2+)</name>
        <dbReference type="ChEBI" id="CHEBI:29105"/>
        <label>1</label>
        <note>catalytic</note>
    </ligand>
</feature>
<dbReference type="InterPro" id="IPR036866">
    <property type="entry name" value="RibonucZ/Hydroxyglut_hydro"/>
</dbReference>
<dbReference type="PANTHER" id="PTHR46018">
    <property type="entry name" value="ZINC PHOSPHODIESTERASE ELAC PROTEIN 1"/>
    <property type="match status" value="1"/>
</dbReference>
<dbReference type="AlphaFoldDB" id="A0A291R0C8"/>